<organism evidence="7 8">
    <name type="scientific">Acetobacterium wieringae</name>
    <dbReference type="NCBI Taxonomy" id="52694"/>
    <lineage>
        <taxon>Bacteria</taxon>
        <taxon>Bacillati</taxon>
        <taxon>Bacillota</taxon>
        <taxon>Clostridia</taxon>
        <taxon>Eubacteriales</taxon>
        <taxon>Eubacteriaceae</taxon>
        <taxon>Acetobacterium</taxon>
    </lineage>
</organism>
<gene>
    <name evidence="7" type="ORF">LNN31_00055</name>
</gene>
<evidence type="ECO:0000313" key="7">
    <source>
        <dbReference type="EMBL" id="UYO62882.1"/>
    </source>
</evidence>
<dbReference type="RefSeq" id="WP_228881788.1">
    <property type="nucleotide sequence ID" value="NZ_CABIIK010000038.1"/>
</dbReference>
<dbReference type="Pfam" id="PF00496">
    <property type="entry name" value="SBP_bac_5"/>
    <property type="match status" value="1"/>
</dbReference>
<reference evidence="7" key="1">
    <citation type="submission" date="2021-11" db="EMBL/GenBank/DDBJ databases">
        <title>Isoprene-degrading acetogen.</title>
        <authorList>
            <person name="Yang Y."/>
            <person name="Jin H."/>
            <person name="Yan J."/>
        </authorList>
    </citation>
    <scope>NUCLEOTIDE SEQUENCE</scope>
    <source>
        <strain evidence="7">Berkeley</strain>
    </source>
</reference>
<sequence>MKLKRLMVYLILGFSILLFAGCSGASAKSENGEKVLTIAFPSTVTTLDVSNGDGATMLKEVAGVIETLVSVDSDFILHPSLAKEWQRTGDTTWVFKLRDDVTFHDGTKFNAEAVKWCIERSLVDNTSLAKTTGIASVDVIDEYTVQFNTSVNTGDLPEALTNVGTAIIAKSSLNDKGEFVSAVGTGYFKQDSFDVSSGKFECVPYDNYWEDVDSNVTRRVVLSQSDSSTRSLSAQNGEVDIATDVPFSDLETLADKDGINVEKFNTARTYFFSYNLNKDYLKDVNVRKALIYAINKEDIVNDVLLGVGSVPTGVFIENMPWANNDVDTYEYDVNKATSLLDAAGIKDTDGDGYRDYNGQKLSMNIITGSRRPGNSLIVQAVEGYFENIGIEASVEVLEGNALTEAQKAGNFDMVLSSAATGYVPSASYYLNTYYHTNSNNAKQINYSNPELDKLIDACKATNDMNEKYALSKQAQVLAQNDVAVYTVANYGAVFVLSDEVENFSYSAAVHDFIVPYETSLK</sequence>
<accession>A0ABY6HET0</accession>
<comment type="subcellular location">
    <subcellularLocation>
        <location evidence="1">Cell envelope</location>
    </subcellularLocation>
</comment>
<dbReference type="PROSITE" id="PS51257">
    <property type="entry name" value="PROKAR_LIPOPROTEIN"/>
    <property type="match status" value="1"/>
</dbReference>
<keyword evidence="8" id="KW-1185">Reference proteome</keyword>
<dbReference type="PIRSF" id="PIRSF002741">
    <property type="entry name" value="MppA"/>
    <property type="match status" value="1"/>
</dbReference>
<evidence type="ECO:0000256" key="4">
    <source>
        <dbReference type="ARBA" id="ARBA00022729"/>
    </source>
</evidence>
<comment type="similarity">
    <text evidence="2">Belongs to the bacterial solute-binding protein 5 family.</text>
</comment>
<proteinExistence type="inferred from homology"/>
<evidence type="ECO:0000313" key="8">
    <source>
        <dbReference type="Proteomes" id="UP001163550"/>
    </source>
</evidence>
<feature type="domain" description="Solute-binding protein family 5" evidence="6">
    <location>
        <begin position="77"/>
        <end position="439"/>
    </location>
</feature>
<dbReference type="PANTHER" id="PTHR30290">
    <property type="entry name" value="PERIPLASMIC BINDING COMPONENT OF ABC TRANSPORTER"/>
    <property type="match status" value="1"/>
</dbReference>
<dbReference type="InterPro" id="IPR000914">
    <property type="entry name" value="SBP_5_dom"/>
</dbReference>
<dbReference type="EMBL" id="CP087994">
    <property type="protein sequence ID" value="UYO62882.1"/>
    <property type="molecule type" value="Genomic_DNA"/>
</dbReference>
<protein>
    <submittedName>
        <fullName evidence="7">ABC transporter substrate-binding protein</fullName>
    </submittedName>
</protein>
<dbReference type="Gene3D" id="3.10.105.10">
    <property type="entry name" value="Dipeptide-binding Protein, Domain 3"/>
    <property type="match status" value="1"/>
</dbReference>
<keyword evidence="3" id="KW-0813">Transport</keyword>
<evidence type="ECO:0000256" key="1">
    <source>
        <dbReference type="ARBA" id="ARBA00004196"/>
    </source>
</evidence>
<evidence type="ECO:0000259" key="6">
    <source>
        <dbReference type="Pfam" id="PF00496"/>
    </source>
</evidence>
<dbReference type="CDD" id="cd08490">
    <property type="entry name" value="PBP2_NikA_DppA_OppA_like_3"/>
    <property type="match status" value="1"/>
</dbReference>
<dbReference type="Proteomes" id="UP001163550">
    <property type="component" value="Chromosome"/>
</dbReference>
<dbReference type="SUPFAM" id="SSF53850">
    <property type="entry name" value="Periplasmic binding protein-like II"/>
    <property type="match status" value="1"/>
</dbReference>
<feature type="chain" id="PRO_5046289483" evidence="5">
    <location>
        <begin position="28"/>
        <end position="521"/>
    </location>
</feature>
<evidence type="ECO:0000256" key="5">
    <source>
        <dbReference type="SAM" id="SignalP"/>
    </source>
</evidence>
<dbReference type="Gene3D" id="3.40.190.10">
    <property type="entry name" value="Periplasmic binding protein-like II"/>
    <property type="match status" value="1"/>
</dbReference>
<feature type="signal peptide" evidence="5">
    <location>
        <begin position="1"/>
        <end position="27"/>
    </location>
</feature>
<name>A0ABY6HET0_9FIRM</name>
<evidence type="ECO:0000256" key="3">
    <source>
        <dbReference type="ARBA" id="ARBA00022448"/>
    </source>
</evidence>
<dbReference type="InterPro" id="IPR030678">
    <property type="entry name" value="Peptide/Ni-bd"/>
</dbReference>
<dbReference type="PANTHER" id="PTHR30290:SF10">
    <property type="entry name" value="PERIPLASMIC OLIGOPEPTIDE-BINDING PROTEIN-RELATED"/>
    <property type="match status" value="1"/>
</dbReference>
<keyword evidence="4 5" id="KW-0732">Signal</keyword>
<evidence type="ECO:0000256" key="2">
    <source>
        <dbReference type="ARBA" id="ARBA00005695"/>
    </source>
</evidence>
<dbReference type="InterPro" id="IPR039424">
    <property type="entry name" value="SBP_5"/>
</dbReference>